<dbReference type="GO" id="GO:0042575">
    <property type="term" value="C:DNA polymerase complex"/>
    <property type="evidence" value="ECO:0007669"/>
    <property type="project" value="UniProtKB-ARBA"/>
</dbReference>
<dbReference type="EMBL" id="JAANIB010003925">
    <property type="protein sequence ID" value="KAG5335592.1"/>
    <property type="molecule type" value="Genomic_DNA"/>
</dbReference>
<dbReference type="InterPro" id="IPR036875">
    <property type="entry name" value="Znf_CCHC_sf"/>
</dbReference>
<dbReference type="InterPro" id="IPR001878">
    <property type="entry name" value="Znf_CCHC"/>
</dbReference>
<dbReference type="GO" id="GO:0071897">
    <property type="term" value="P:DNA biosynthetic process"/>
    <property type="evidence" value="ECO:0007669"/>
    <property type="project" value="UniProtKB-ARBA"/>
</dbReference>
<feature type="compositionally biased region" description="Basic residues" evidence="2">
    <location>
        <begin position="1"/>
        <end position="10"/>
    </location>
</feature>
<organism evidence="4 5">
    <name type="scientific">Acromyrmex heyeri</name>
    <dbReference type="NCBI Taxonomy" id="230685"/>
    <lineage>
        <taxon>Eukaryota</taxon>
        <taxon>Metazoa</taxon>
        <taxon>Ecdysozoa</taxon>
        <taxon>Arthropoda</taxon>
        <taxon>Hexapoda</taxon>
        <taxon>Insecta</taxon>
        <taxon>Pterygota</taxon>
        <taxon>Neoptera</taxon>
        <taxon>Endopterygota</taxon>
        <taxon>Hymenoptera</taxon>
        <taxon>Apocrita</taxon>
        <taxon>Aculeata</taxon>
        <taxon>Formicoidea</taxon>
        <taxon>Formicidae</taxon>
        <taxon>Myrmicinae</taxon>
        <taxon>Acromyrmex</taxon>
    </lineage>
</organism>
<gene>
    <name evidence="4" type="primary">Byr3</name>
    <name evidence="4" type="ORF">G6Z77_0009988</name>
</gene>
<keyword evidence="1" id="KW-0863">Zinc-finger</keyword>
<feature type="domain" description="CCHC-type" evidence="3">
    <location>
        <begin position="33"/>
        <end position="48"/>
    </location>
</feature>
<evidence type="ECO:0000259" key="3">
    <source>
        <dbReference type="PROSITE" id="PS50158"/>
    </source>
</evidence>
<dbReference type="AlphaFoldDB" id="A0A836K269"/>
<dbReference type="InterPro" id="IPR036397">
    <property type="entry name" value="RNaseH_sf"/>
</dbReference>
<dbReference type="OrthoDB" id="7553686at2759"/>
<dbReference type="PROSITE" id="PS50158">
    <property type="entry name" value="ZF_CCHC"/>
    <property type="match status" value="2"/>
</dbReference>
<dbReference type="Gene3D" id="4.10.60.10">
    <property type="entry name" value="Zinc finger, CCHC-type"/>
    <property type="match status" value="1"/>
</dbReference>
<dbReference type="GO" id="GO:0003676">
    <property type="term" value="F:nucleic acid binding"/>
    <property type="evidence" value="ECO:0007669"/>
    <property type="project" value="InterPro"/>
</dbReference>
<dbReference type="InterPro" id="IPR012337">
    <property type="entry name" value="RNaseH-like_sf"/>
</dbReference>
<dbReference type="PANTHER" id="PTHR37984:SF5">
    <property type="entry name" value="PROTEIN NYNRIN-LIKE"/>
    <property type="match status" value="1"/>
</dbReference>
<reference evidence="4 5" key="1">
    <citation type="submission" date="2020-02" db="EMBL/GenBank/DDBJ databases">
        <title>Relaxed selection underlies rapid genomic changes in the transitions from sociality to social parasitism in ants.</title>
        <authorList>
            <person name="Bi X."/>
        </authorList>
    </citation>
    <scope>NUCLEOTIDE SEQUENCE [LARGE SCALE GENOMIC DNA]</scope>
    <source>
        <strain evidence="4">BGI-DK2014b</strain>
        <tissue evidence="4">Whole body</tissue>
    </source>
</reference>
<proteinExistence type="predicted"/>
<accession>A0A836K269</accession>
<dbReference type="Proteomes" id="UP000670152">
    <property type="component" value="Unassembled WGS sequence"/>
</dbReference>
<feature type="non-terminal residue" evidence="4">
    <location>
        <position position="1"/>
    </location>
</feature>
<keyword evidence="5" id="KW-1185">Reference proteome</keyword>
<evidence type="ECO:0000313" key="4">
    <source>
        <dbReference type="EMBL" id="KAG5335592.1"/>
    </source>
</evidence>
<dbReference type="Gene3D" id="3.10.10.10">
    <property type="entry name" value="HIV Type 1 Reverse Transcriptase, subunit A, domain 1"/>
    <property type="match status" value="1"/>
</dbReference>
<comment type="caution">
    <text evidence="4">The sequence shown here is derived from an EMBL/GenBank/DDBJ whole genome shotgun (WGS) entry which is preliminary data.</text>
</comment>
<protein>
    <submittedName>
        <fullName evidence="4">BYR3 protein</fullName>
    </submittedName>
</protein>
<dbReference type="PANTHER" id="PTHR37984">
    <property type="entry name" value="PROTEIN CBG26694"/>
    <property type="match status" value="1"/>
</dbReference>
<dbReference type="Gene3D" id="3.30.420.10">
    <property type="entry name" value="Ribonuclease H-like superfamily/Ribonuclease H"/>
    <property type="match status" value="1"/>
</dbReference>
<sequence>MKNNPKKKVANKANKDDTKSVKKEKKTTKLGERCYNCGESGHRSDKCKFRDKGKKCFHCNNFGHESKHCPNKNKSNTTQVMSNILVKAVDVNRTFKQRMHFKTFKTLKLHESEVLLTGTAQGRVKTLGYFQSTVTIDNIIQAEVRISQKKSKQFVQIIDKEAKNVAEAPRRLPLKEKEIVENQVNEWVSEGIIEPCSSEYGSPIMIKDKYPLSVIEDQHVAKEILKIYCVHNLSESISILKVASDYGLDINKGKCQLLSEIILLAHGRGHFSAKRTKEAVKQEYYISMLSKKTEIANCVPCILGNAYPTKSTTSKEVITKLQIQSQTFGNPAGIITDRGTAFSSLEFQNYCEEEGIKHSVTIIPILTKLAMNDPTKWYKCTYSSSDCKFHFS</sequence>
<dbReference type="SMART" id="SM00343">
    <property type="entry name" value="ZnF_C2HC"/>
    <property type="match status" value="2"/>
</dbReference>
<name>A0A836K269_9HYME</name>
<dbReference type="InterPro" id="IPR050951">
    <property type="entry name" value="Retrovirus_Pol_polyprotein"/>
</dbReference>
<dbReference type="SUPFAM" id="SSF56672">
    <property type="entry name" value="DNA/RNA polymerases"/>
    <property type="match status" value="1"/>
</dbReference>
<keyword evidence="1" id="KW-0479">Metal-binding</keyword>
<dbReference type="SUPFAM" id="SSF53098">
    <property type="entry name" value="Ribonuclease H-like"/>
    <property type="match status" value="1"/>
</dbReference>
<feature type="domain" description="CCHC-type" evidence="3">
    <location>
        <begin position="55"/>
        <end position="71"/>
    </location>
</feature>
<dbReference type="InterPro" id="IPR043502">
    <property type="entry name" value="DNA/RNA_pol_sf"/>
</dbReference>
<evidence type="ECO:0000256" key="1">
    <source>
        <dbReference type="PROSITE-ProRule" id="PRU00047"/>
    </source>
</evidence>
<feature type="region of interest" description="Disordered" evidence="2">
    <location>
        <begin position="1"/>
        <end position="28"/>
    </location>
</feature>
<dbReference type="Pfam" id="PF00098">
    <property type="entry name" value="zf-CCHC"/>
    <property type="match status" value="1"/>
</dbReference>
<dbReference type="GO" id="GO:0008270">
    <property type="term" value="F:zinc ion binding"/>
    <property type="evidence" value="ECO:0007669"/>
    <property type="project" value="UniProtKB-KW"/>
</dbReference>
<feature type="non-terminal residue" evidence="4">
    <location>
        <position position="392"/>
    </location>
</feature>
<feature type="compositionally biased region" description="Basic and acidic residues" evidence="2">
    <location>
        <begin position="13"/>
        <end position="28"/>
    </location>
</feature>
<evidence type="ECO:0000256" key="2">
    <source>
        <dbReference type="SAM" id="MobiDB-lite"/>
    </source>
</evidence>
<keyword evidence="1" id="KW-0862">Zinc</keyword>
<dbReference type="SUPFAM" id="SSF57756">
    <property type="entry name" value="Retrovirus zinc finger-like domains"/>
    <property type="match status" value="1"/>
</dbReference>
<evidence type="ECO:0000313" key="5">
    <source>
        <dbReference type="Proteomes" id="UP000670152"/>
    </source>
</evidence>